<evidence type="ECO:0000313" key="4">
    <source>
        <dbReference type="Proteomes" id="UP000019678"/>
    </source>
</evidence>
<dbReference type="InterPro" id="IPR036280">
    <property type="entry name" value="Multihaem_cyt_sf"/>
</dbReference>
<dbReference type="Gene3D" id="1.10.468.10">
    <property type="entry name" value="Photosynthetic Reaction Center, subunit C, domain 2"/>
    <property type="match status" value="1"/>
</dbReference>
<dbReference type="RefSeq" id="WP_044236735.1">
    <property type="nucleotide sequence ID" value="NZ_ASRX01000006.1"/>
</dbReference>
<protein>
    <submittedName>
        <fullName evidence="3">Uncharacterized protein</fullName>
    </submittedName>
</protein>
<dbReference type="SUPFAM" id="SSF48695">
    <property type="entry name" value="Multiheme cytochromes"/>
    <property type="match status" value="1"/>
</dbReference>
<feature type="chain" id="PRO_5001500303" evidence="2">
    <location>
        <begin position="23"/>
        <end position="231"/>
    </location>
</feature>
<gene>
    <name evidence="3" type="ORF">CAP_6964</name>
</gene>
<reference evidence="3 4" key="1">
    <citation type="submission" date="2013-05" db="EMBL/GenBank/DDBJ databases">
        <title>Genome assembly of Chondromyces apiculatus DSM 436.</title>
        <authorList>
            <person name="Sharma G."/>
            <person name="Khatri I."/>
            <person name="Kaur C."/>
            <person name="Mayilraj S."/>
            <person name="Subramanian S."/>
        </authorList>
    </citation>
    <scope>NUCLEOTIDE SEQUENCE [LARGE SCALE GENOMIC DNA]</scope>
    <source>
        <strain evidence="3 4">DSM 436</strain>
    </source>
</reference>
<sequence>MAPTFKHAALTLALSVSALVGACGPATPPPADPGAQGTMPAPEPVPTLPTHDGTAPSEAPSAAPTSPITPPRPGEPAHSRPLSPTQMEEGLKKIGLDPMKLPLLEKMPLAQKKKVMPLLQKSLGMESCLGCHKEGDFQTETRNMKVAREMWRHFVAPLRTEAGGAVFCDSCHGGDEHVLARADRKALEAFMDAEYVQKLSRADKSDMECGTCHGDTMELQIIEKLWKIPEG</sequence>
<name>A0A017TGA0_9BACT</name>
<dbReference type="Proteomes" id="UP000019678">
    <property type="component" value="Unassembled WGS sequence"/>
</dbReference>
<evidence type="ECO:0000313" key="3">
    <source>
        <dbReference type="EMBL" id="EYF07942.1"/>
    </source>
</evidence>
<feature type="compositionally biased region" description="Low complexity" evidence="1">
    <location>
        <begin position="53"/>
        <end position="66"/>
    </location>
</feature>
<feature type="region of interest" description="Disordered" evidence="1">
    <location>
        <begin position="27"/>
        <end position="85"/>
    </location>
</feature>
<evidence type="ECO:0000256" key="2">
    <source>
        <dbReference type="SAM" id="SignalP"/>
    </source>
</evidence>
<keyword evidence="4" id="KW-1185">Reference proteome</keyword>
<dbReference type="PROSITE" id="PS51257">
    <property type="entry name" value="PROKAR_LIPOPROTEIN"/>
    <property type="match status" value="1"/>
</dbReference>
<dbReference type="OrthoDB" id="5517459at2"/>
<dbReference type="InterPro" id="IPR023119">
    <property type="entry name" value="Multihaem_cyt_PRC_cyt_su-like"/>
</dbReference>
<dbReference type="AlphaFoldDB" id="A0A017TGA0"/>
<keyword evidence="2" id="KW-0732">Signal</keyword>
<evidence type="ECO:0000256" key="1">
    <source>
        <dbReference type="SAM" id="MobiDB-lite"/>
    </source>
</evidence>
<organism evidence="3 4">
    <name type="scientific">Chondromyces apiculatus DSM 436</name>
    <dbReference type="NCBI Taxonomy" id="1192034"/>
    <lineage>
        <taxon>Bacteria</taxon>
        <taxon>Pseudomonadati</taxon>
        <taxon>Myxococcota</taxon>
        <taxon>Polyangia</taxon>
        <taxon>Polyangiales</taxon>
        <taxon>Polyangiaceae</taxon>
        <taxon>Chondromyces</taxon>
    </lineage>
</organism>
<feature type="signal peptide" evidence="2">
    <location>
        <begin position="1"/>
        <end position="22"/>
    </location>
</feature>
<dbReference type="EMBL" id="ASRX01000006">
    <property type="protein sequence ID" value="EYF07942.1"/>
    <property type="molecule type" value="Genomic_DNA"/>
</dbReference>
<accession>A0A017TGA0</accession>
<proteinExistence type="predicted"/>
<comment type="caution">
    <text evidence="3">The sequence shown here is derived from an EMBL/GenBank/DDBJ whole genome shotgun (WGS) entry which is preliminary data.</text>
</comment>